<evidence type="ECO:0000313" key="7">
    <source>
        <dbReference type="Proteomes" id="UP000002051"/>
    </source>
</evidence>
<accession>A0A072U736</accession>
<sequence>MQKDDLINFCHQNMTLSGQCHESPSSKLHMDQSTFPLVTCFDVFNAKYGASAMTQKCTCQNLPQNKHICSCCINCVYTDGKSRC</sequence>
<name>A0A072U736_MEDTR</name>
<dbReference type="AlphaFoldDB" id="A0A072U736"/>
<dbReference type="PANTHER" id="PTHR34450:SF2">
    <property type="entry name" value="SCR-LIKE PROTEIN"/>
    <property type="match status" value="1"/>
</dbReference>
<comment type="subcellular location">
    <subcellularLocation>
        <location evidence="1">Secreted</location>
    </subcellularLocation>
</comment>
<proteinExistence type="inferred from homology"/>
<keyword evidence="7" id="KW-1185">Reference proteome</keyword>
<reference evidence="5 7" key="1">
    <citation type="journal article" date="2011" name="Nature">
        <title>The Medicago genome provides insight into the evolution of rhizobial symbioses.</title>
        <authorList>
            <person name="Young N.D."/>
            <person name="Debelle F."/>
            <person name="Oldroyd G.E."/>
            <person name="Geurts R."/>
            <person name="Cannon S.B."/>
            <person name="Udvardi M.K."/>
            <person name="Benedito V.A."/>
            <person name="Mayer K.F."/>
            <person name="Gouzy J."/>
            <person name="Schoof H."/>
            <person name="Van de Peer Y."/>
            <person name="Proost S."/>
            <person name="Cook D.R."/>
            <person name="Meyers B.C."/>
            <person name="Spannagl M."/>
            <person name="Cheung F."/>
            <person name="De Mita S."/>
            <person name="Krishnakumar V."/>
            <person name="Gundlach H."/>
            <person name="Zhou S."/>
            <person name="Mudge J."/>
            <person name="Bharti A.K."/>
            <person name="Murray J.D."/>
            <person name="Naoumkina M.A."/>
            <person name="Rosen B."/>
            <person name="Silverstein K.A."/>
            <person name="Tang H."/>
            <person name="Rombauts S."/>
            <person name="Zhao P.X."/>
            <person name="Zhou P."/>
            <person name="Barbe V."/>
            <person name="Bardou P."/>
            <person name="Bechner M."/>
            <person name="Bellec A."/>
            <person name="Berger A."/>
            <person name="Berges H."/>
            <person name="Bidwell S."/>
            <person name="Bisseling T."/>
            <person name="Choisne N."/>
            <person name="Couloux A."/>
            <person name="Denny R."/>
            <person name="Deshpande S."/>
            <person name="Dai X."/>
            <person name="Doyle J.J."/>
            <person name="Dudez A.M."/>
            <person name="Farmer A.D."/>
            <person name="Fouteau S."/>
            <person name="Franken C."/>
            <person name="Gibelin C."/>
            <person name="Gish J."/>
            <person name="Goldstein S."/>
            <person name="Gonzalez A.J."/>
            <person name="Green P.J."/>
            <person name="Hallab A."/>
            <person name="Hartog M."/>
            <person name="Hua A."/>
            <person name="Humphray S.J."/>
            <person name="Jeong D.H."/>
            <person name="Jing Y."/>
            <person name="Jocker A."/>
            <person name="Kenton S.M."/>
            <person name="Kim D.J."/>
            <person name="Klee K."/>
            <person name="Lai H."/>
            <person name="Lang C."/>
            <person name="Lin S."/>
            <person name="Macmil S.L."/>
            <person name="Magdelenat G."/>
            <person name="Matthews L."/>
            <person name="McCorrison J."/>
            <person name="Monaghan E.L."/>
            <person name="Mun J.H."/>
            <person name="Najar F.Z."/>
            <person name="Nicholson C."/>
            <person name="Noirot C."/>
            <person name="O'Bleness M."/>
            <person name="Paule C.R."/>
            <person name="Poulain J."/>
            <person name="Prion F."/>
            <person name="Qin B."/>
            <person name="Qu C."/>
            <person name="Retzel E.F."/>
            <person name="Riddle C."/>
            <person name="Sallet E."/>
            <person name="Samain S."/>
            <person name="Samson N."/>
            <person name="Sanders I."/>
            <person name="Saurat O."/>
            <person name="Scarpelli C."/>
            <person name="Schiex T."/>
            <person name="Segurens B."/>
            <person name="Severin A.J."/>
            <person name="Sherrier D.J."/>
            <person name="Shi R."/>
            <person name="Sims S."/>
            <person name="Singer S.R."/>
            <person name="Sinharoy S."/>
            <person name="Sterck L."/>
            <person name="Viollet A."/>
            <person name="Wang B.B."/>
            <person name="Wang K."/>
            <person name="Wang M."/>
            <person name="Wang X."/>
            <person name="Warfsmann J."/>
            <person name="Weissenbach J."/>
            <person name="White D.D."/>
            <person name="White J.D."/>
            <person name="Wiley G.B."/>
            <person name="Wincker P."/>
            <person name="Xing Y."/>
            <person name="Yang L."/>
            <person name="Yao Z."/>
            <person name="Ying F."/>
            <person name="Zhai J."/>
            <person name="Zhou L."/>
            <person name="Zuber A."/>
            <person name="Denarie J."/>
            <person name="Dixon R.A."/>
            <person name="May G.D."/>
            <person name="Schwartz D.C."/>
            <person name="Rogers J."/>
            <person name="Quetier F."/>
            <person name="Town C.D."/>
            <person name="Roe B.A."/>
        </authorList>
    </citation>
    <scope>NUCLEOTIDE SEQUENCE [LARGE SCALE GENOMIC DNA]</scope>
    <source>
        <strain evidence="5">A17</strain>
        <strain evidence="6 7">cv. Jemalong A17</strain>
    </source>
</reference>
<evidence type="ECO:0000256" key="4">
    <source>
        <dbReference type="ARBA" id="ARBA00022729"/>
    </source>
</evidence>
<evidence type="ECO:0000256" key="2">
    <source>
        <dbReference type="ARBA" id="ARBA00006722"/>
    </source>
</evidence>
<dbReference type="EMBL" id="CM001222">
    <property type="protein sequence ID" value="KEH25186.1"/>
    <property type="molecule type" value="Genomic_DNA"/>
</dbReference>
<dbReference type="EnsemblPlants" id="KEH25186">
    <property type="protein sequence ID" value="KEH25186"/>
    <property type="gene ID" value="MTR_6g016220"/>
</dbReference>
<evidence type="ECO:0000313" key="6">
    <source>
        <dbReference type="EnsemblPlants" id="KEH25186"/>
    </source>
</evidence>
<protein>
    <submittedName>
        <fullName evidence="5">SCR-like protein</fullName>
    </submittedName>
</protein>
<reference evidence="6" key="3">
    <citation type="submission" date="2015-04" db="UniProtKB">
        <authorList>
            <consortium name="EnsemblPlants"/>
        </authorList>
    </citation>
    <scope>IDENTIFICATION</scope>
    <source>
        <strain evidence="6">cv. Jemalong A17</strain>
    </source>
</reference>
<comment type="similarity">
    <text evidence="2">Belongs to the DEFL family.</text>
</comment>
<dbReference type="Proteomes" id="UP000002051">
    <property type="component" value="Chromosome 6"/>
</dbReference>
<dbReference type="InterPro" id="IPR010682">
    <property type="entry name" value="SCRL"/>
</dbReference>
<organism evidence="5 7">
    <name type="scientific">Medicago truncatula</name>
    <name type="common">Barrel medic</name>
    <name type="synonym">Medicago tribuloides</name>
    <dbReference type="NCBI Taxonomy" id="3880"/>
    <lineage>
        <taxon>Eukaryota</taxon>
        <taxon>Viridiplantae</taxon>
        <taxon>Streptophyta</taxon>
        <taxon>Embryophyta</taxon>
        <taxon>Tracheophyta</taxon>
        <taxon>Spermatophyta</taxon>
        <taxon>Magnoliopsida</taxon>
        <taxon>eudicotyledons</taxon>
        <taxon>Gunneridae</taxon>
        <taxon>Pentapetalae</taxon>
        <taxon>rosids</taxon>
        <taxon>fabids</taxon>
        <taxon>Fabales</taxon>
        <taxon>Fabaceae</taxon>
        <taxon>Papilionoideae</taxon>
        <taxon>50 kb inversion clade</taxon>
        <taxon>NPAAA clade</taxon>
        <taxon>Hologalegina</taxon>
        <taxon>IRL clade</taxon>
        <taxon>Trifolieae</taxon>
        <taxon>Medicago</taxon>
    </lineage>
</organism>
<reference evidence="5 7" key="2">
    <citation type="journal article" date="2014" name="BMC Genomics">
        <title>An improved genome release (version Mt4.0) for the model legume Medicago truncatula.</title>
        <authorList>
            <person name="Tang H."/>
            <person name="Krishnakumar V."/>
            <person name="Bidwell S."/>
            <person name="Rosen B."/>
            <person name="Chan A."/>
            <person name="Zhou S."/>
            <person name="Gentzbittel L."/>
            <person name="Childs K.L."/>
            <person name="Yandell M."/>
            <person name="Gundlach H."/>
            <person name="Mayer K.F."/>
            <person name="Schwartz D.C."/>
            <person name="Town C.D."/>
        </authorList>
    </citation>
    <scope>GENOME REANNOTATION</scope>
    <source>
        <strain evidence="5">A17</strain>
        <strain evidence="6 7">cv. Jemalong A17</strain>
    </source>
</reference>
<evidence type="ECO:0000313" key="5">
    <source>
        <dbReference type="EMBL" id="KEH25186.1"/>
    </source>
</evidence>
<evidence type="ECO:0000256" key="1">
    <source>
        <dbReference type="ARBA" id="ARBA00004613"/>
    </source>
</evidence>
<keyword evidence="4" id="KW-0732">Signal</keyword>
<dbReference type="PANTHER" id="PTHR34450">
    <property type="entry name" value="DEFENSIN-LIKE PROTEIN 245-RELATED"/>
    <property type="match status" value="1"/>
</dbReference>
<gene>
    <name evidence="5" type="ordered locus">MTR_6g016220</name>
</gene>
<evidence type="ECO:0000256" key="3">
    <source>
        <dbReference type="ARBA" id="ARBA00022525"/>
    </source>
</evidence>
<dbReference type="HOGENOM" id="CLU_167126_0_0_1"/>
<keyword evidence="3" id="KW-0964">Secreted</keyword>
<dbReference type="GO" id="GO:0007165">
    <property type="term" value="P:signal transduction"/>
    <property type="evidence" value="ECO:0007669"/>
    <property type="project" value="InterPro"/>
</dbReference>
<dbReference type="GO" id="GO:0005576">
    <property type="term" value="C:extracellular region"/>
    <property type="evidence" value="ECO:0007669"/>
    <property type="project" value="UniProtKB-SubCell"/>
</dbReference>